<comment type="similarity">
    <text evidence="1">Belongs to the amidase family.</text>
</comment>
<name>A0ABW6V283_MICFU</name>
<dbReference type="PROSITE" id="PS00571">
    <property type="entry name" value="AMIDASES"/>
    <property type="match status" value="1"/>
</dbReference>
<sequence length="469" mass="48677">MVNPTDMTLLEQAAAVRERRISPVELVNRHLERIERYDGGLAAYATVDEAGARRAAKEAEQKVMAGADLPPLHGVPVSVKDTWPVAGLRFSAGSRAFVDRVAPVDAAVVTALREAGTVILGTTNAAEFGCSSYTETFYGAARSPYDPARGAGGSSGGAAASVAAGLAAGALGSDGGGSVRIPAASCGIVGIKPSRGRVTPAPGTDALGLGTAGPLARTVADAAALLDVMSGSLPGDAGTLPPAPDGCFRASADRDPGRLRIGVLPPAGGTAEPCRTAAGATADLLSELGHDVSDAPHAGPDDYRDFFTVLWTTLAAAVPVPEDKEGELLDLTRWLREEGRRYSASDLATALARMQVKARELGRRFAEFDVLLSPTLTGVPPEVGALVDSRDPARTYANMLALVPHTPLFNITGQPSVSLPLHWTADGLPIGIMLTGRVHHEAALISLAAQMERALPWHDRRPRLAAEVR</sequence>
<reference evidence="3 4" key="1">
    <citation type="submission" date="2024-10" db="EMBL/GenBank/DDBJ databases">
        <title>The Natural Products Discovery Center: Release of the First 8490 Sequenced Strains for Exploring Actinobacteria Biosynthetic Diversity.</title>
        <authorList>
            <person name="Kalkreuter E."/>
            <person name="Kautsar S.A."/>
            <person name="Yang D."/>
            <person name="Bader C.D."/>
            <person name="Teijaro C.N."/>
            <person name="Fluegel L."/>
            <person name="Davis C.M."/>
            <person name="Simpson J.R."/>
            <person name="Lauterbach L."/>
            <person name="Steele A.D."/>
            <person name="Gui C."/>
            <person name="Meng S."/>
            <person name="Li G."/>
            <person name="Viehrig K."/>
            <person name="Ye F."/>
            <person name="Su P."/>
            <person name="Kiefer A.F."/>
            <person name="Nichols A."/>
            <person name="Cepeda A.J."/>
            <person name="Yan W."/>
            <person name="Fan B."/>
            <person name="Jiang Y."/>
            <person name="Adhikari A."/>
            <person name="Zheng C.-J."/>
            <person name="Schuster L."/>
            <person name="Cowan T.M."/>
            <person name="Smanski M.J."/>
            <person name="Chevrette M.G."/>
            <person name="De Carvalho L.P.S."/>
            <person name="Shen B."/>
        </authorList>
    </citation>
    <scope>NUCLEOTIDE SEQUENCE [LARGE SCALE GENOMIC DNA]</scope>
    <source>
        <strain evidence="3 4">NPDC001281</strain>
    </source>
</reference>
<dbReference type="InterPro" id="IPR000120">
    <property type="entry name" value="Amidase"/>
</dbReference>
<dbReference type="InterPro" id="IPR020556">
    <property type="entry name" value="Amidase_CS"/>
</dbReference>
<dbReference type="InterPro" id="IPR023631">
    <property type="entry name" value="Amidase_dom"/>
</dbReference>
<proteinExistence type="inferred from homology"/>
<dbReference type="InterPro" id="IPR036928">
    <property type="entry name" value="AS_sf"/>
</dbReference>
<evidence type="ECO:0000313" key="4">
    <source>
        <dbReference type="Proteomes" id="UP001602119"/>
    </source>
</evidence>
<evidence type="ECO:0000256" key="1">
    <source>
        <dbReference type="ARBA" id="ARBA00009199"/>
    </source>
</evidence>
<feature type="domain" description="Amidase" evidence="2">
    <location>
        <begin position="25"/>
        <end position="444"/>
    </location>
</feature>
<dbReference type="Pfam" id="PF01425">
    <property type="entry name" value="Amidase"/>
    <property type="match status" value="1"/>
</dbReference>
<dbReference type="Proteomes" id="UP001602119">
    <property type="component" value="Unassembled WGS sequence"/>
</dbReference>
<evidence type="ECO:0000259" key="2">
    <source>
        <dbReference type="Pfam" id="PF01425"/>
    </source>
</evidence>
<gene>
    <name evidence="3" type="ORF">ACFY05_11265</name>
</gene>
<comment type="caution">
    <text evidence="3">The sequence shown here is derived from an EMBL/GenBank/DDBJ whole genome shotgun (WGS) entry which is preliminary data.</text>
</comment>
<dbReference type="PANTHER" id="PTHR11895:SF7">
    <property type="entry name" value="GLUTAMYL-TRNA(GLN) AMIDOTRANSFERASE SUBUNIT A, MITOCHONDRIAL"/>
    <property type="match status" value="1"/>
</dbReference>
<dbReference type="RefSeq" id="WP_387341813.1">
    <property type="nucleotide sequence ID" value="NZ_JBIAXI010000006.1"/>
</dbReference>
<organism evidence="3 4">
    <name type="scientific">Microtetraspora fusca</name>
    <dbReference type="NCBI Taxonomy" id="1997"/>
    <lineage>
        <taxon>Bacteria</taxon>
        <taxon>Bacillati</taxon>
        <taxon>Actinomycetota</taxon>
        <taxon>Actinomycetes</taxon>
        <taxon>Streptosporangiales</taxon>
        <taxon>Streptosporangiaceae</taxon>
        <taxon>Microtetraspora</taxon>
    </lineage>
</organism>
<dbReference type="SUPFAM" id="SSF75304">
    <property type="entry name" value="Amidase signature (AS) enzymes"/>
    <property type="match status" value="1"/>
</dbReference>
<evidence type="ECO:0000313" key="3">
    <source>
        <dbReference type="EMBL" id="MFF4773426.1"/>
    </source>
</evidence>
<dbReference type="Gene3D" id="3.90.1300.10">
    <property type="entry name" value="Amidase signature (AS) domain"/>
    <property type="match status" value="1"/>
</dbReference>
<accession>A0ABW6V283</accession>
<protein>
    <submittedName>
        <fullName evidence="3">Amidase</fullName>
    </submittedName>
</protein>
<keyword evidence="4" id="KW-1185">Reference proteome</keyword>
<dbReference type="EMBL" id="JBIAXI010000006">
    <property type="protein sequence ID" value="MFF4773426.1"/>
    <property type="molecule type" value="Genomic_DNA"/>
</dbReference>
<dbReference type="PANTHER" id="PTHR11895">
    <property type="entry name" value="TRANSAMIDASE"/>
    <property type="match status" value="1"/>
</dbReference>